<comment type="cofactor">
    <cofactor evidence="2">
        <name>Zn(2+)</name>
        <dbReference type="ChEBI" id="CHEBI:29105"/>
    </cofactor>
    <text evidence="2">Binds 1 zinc ion per subunit.</text>
</comment>
<evidence type="ECO:0000313" key="4">
    <source>
        <dbReference type="EMBL" id="SDX05480.1"/>
    </source>
</evidence>
<name>A0A1H2YK69_9RHOB</name>
<reference evidence="4 5" key="1">
    <citation type="submission" date="2016-10" db="EMBL/GenBank/DDBJ databases">
        <authorList>
            <person name="de Groot N.N."/>
        </authorList>
    </citation>
    <scope>NUCLEOTIDE SEQUENCE [LARGE SCALE GENOMIC DNA]</scope>
    <source>
        <strain evidence="4 5">DSM 17890</strain>
    </source>
</reference>
<dbReference type="GO" id="GO:0046872">
    <property type="term" value="F:metal ion binding"/>
    <property type="evidence" value="ECO:0007669"/>
    <property type="project" value="UniProtKB-KW"/>
</dbReference>
<accession>A0A1H2YK69</accession>
<organism evidence="4 5">
    <name type="scientific">Albimonas donghaensis</name>
    <dbReference type="NCBI Taxonomy" id="356660"/>
    <lineage>
        <taxon>Bacteria</taxon>
        <taxon>Pseudomonadati</taxon>
        <taxon>Pseudomonadota</taxon>
        <taxon>Alphaproteobacteria</taxon>
        <taxon>Rhodobacterales</taxon>
        <taxon>Paracoccaceae</taxon>
        <taxon>Albimonas</taxon>
    </lineage>
</organism>
<dbReference type="PIRSF" id="PIRSF006615">
    <property type="entry name" value="Zn_crbxpep_Taq"/>
    <property type="match status" value="1"/>
</dbReference>
<comment type="catalytic activity">
    <reaction evidence="1">
        <text>Release of a C-terminal amino acid with broad specificity, except for -Pro.</text>
        <dbReference type="EC" id="3.4.17.19"/>
    </reaction>
</comment>
<feature type="binding site" evidence="2">
    <location>
        <position position="292"/>
    </location>
    <ligand>
        <name>Zn(2+)</name>
        <dbReference type="ChEBI" id="CHEBI:29105"/>
        <note>catalytic</note>
    </ligand>
</feature>
<dbReference type="PANTHER" id="PTHR34217">
    <property type="entry name" value="METAL-DEPENDENT CARBOXYPEPTIDASE"/>
    <property type="match status" value="1"/>
</dbReference>
<evidence type="ECO:0000256" key="2">
    <source>
        <dbReference type="PIRSR" id="PIRSR006615-1"/>
    </source>
</evidence>
<keyword evidence="1" id="KW-0645">Protease</keyword>
<dbReference type="AlphaFoldDB" id="A0A1H2YK69"/>
<keyword evidence="1 4" id="KW-0121">Carboxypeptidase</keyword>
<dbReference type="InterPro" id="IPR001333">
    <property type="entry name" value="Peptidase_M32_Taq"/>
</dbReference>
<comment type="function">
    <text evidence="1">Broad specificity carboxypetidase that releases amino acids sequentially from the C-terminus, including neutral, aromatic, polar and basic residues.</text>
</comment>
<keyword evidence="2" id="KW-0862">Zinc</keyword>
<dbReference type="PANTHER" id="PTHR34217:SF1">
    <property type="entry name" value="CARBOXYPEPTIDASE 1"/>
    <property type="match status" value="1"/>
</dbReference>
<keyword evidence="5" id="KW-1185">Reference proteome</keyword>
<sequence length="497" mass="54233">MTPRDAYAALSDHGRRISALEGAATILSWDQETMMPPRGGAQRAESRGALAAVLQDLRTDPRIADWIAEAGRADDWPADIAADLRDADRAYTRAARLPAGLAEALARETASAHQVWAEARAARDFPRFVPALTRVLALRREEAAAVAAPGQTPYDALLEEFEPGARVEDLIPVFARLRAGLTETLDRIRGAAVRPPKLTGAFPESAQMALARDLAGDCGYDWSAGRLDRAVHPFSSGSGGDVRITTRVDPSDPTECIFATLHETGHALYEQGIAPALLGRPSGRWASMGVHESQSRFWENHIGRSEAFAPWLLHRMSIAFGEIGVKKAGQLHAAVNRVERGFIRTAADEAQYDLHILMRFDLERALLSGDLPPEDLEVAWADRFEADFGRRPRHAAEGCLQDVHWSEGMIGYFPTYTLGNLNAAALAAAMRRDLPDLDAALSAGDLSAPLDWMRDRVHRHGRVMNAPELMAQACGGPVDETPLLAHLHAKFGAIYDF</sequence>
<dbReference type="Pfam" id="PF02074">
    <property type="entry name" value="Peptidase_M32"/>
    <property type="match status" value="1"/>
</dbReference>
<keyword evidence="1 2" id="KW-0479">Metal-binding</keyword>
<feature type="active site" description="Proton donor/acceptor" evidence="3">
    <location>
        <position position="263"/>
    </location>
</feature>
<dbReference type="GO" id="GO:0004181">
    <property type="term" value="F:metallocarboxypeptidase activity"/>
    <property type="evidence" value="ECO:0007669"/>
    <property type="project" value="UniProtKB-UniRule"/>
</dbReference>
<feature type="binding site" evidence="2">
    <location>
        <position position="266"/>
    </location>
    <ligand>
        <name>Zn(2+)</name>
        <dbReference type="ChEBI" id="CHEBI:29105"/>
        <note>catalytic</note>
    </ligand>
</feature>
<dbReference type="STRING" id="356660.SAMN05444336_103157"/>
<dbReference type="GO" id="GO:0006508">
    <property type="term" value="P:proteolysis"/>
    <property type="evidence" value="ECO:0007669"/>
    <property type="project" value="UniProtKB-UniRule"/>
</dbReference>
<proteinExistence type="inferred from homology"/>
<evidence type="ECO:0000313" key="5">
    <source>
        <dbReference type="Proteomes" id="UP000199118"/>
    </source>
</evidence>
<gene>
    <name evidence="4" type="ORF">SAMN05444336_103157</name>
</gene>
<comment type="similarity">
    <text evidence="1">Belongs to the peptidase M32 family.</text>
</comment>
<keyword evidence="1" id="KW-0378">Hydrolase</keyword>
<dbReference type="PRINTS" id="PR00998">
    <property type="entry name" value="CRBOXYPTASET"/>
</dbReference>
<dbReference type="RefSeq" id="WP_092681364.1">
    <property type="nucleotide sequence ID" value="NZ_FNMZ01000003.1"/>
</dbReference>
<dbReference type="EMBL" id="FNMZ01000003">
    <property type="protein sequence ID" value="SDX05480.1"/>
    <property type="molecule type" value="Genomic_DNA"/>
</dbReference>
<feature type="binding site" evidence="2">
    <location>
        <position position="262"/>
    </location>
    <ligand>
        <name>Zn(2+)</name>
        <dbReference type="ChEBI" id="CHEBI:29105"/>
        <note>catalytic</note>
    </ligand>
</feature>
<dbReference type="CDD" id="cd06460">
    <property type="entry name" value="M32_Taq"/>
    <property type="match status" value="1"/>
</dbReference>
<dbReference type="Gene3D" id="1.10.1370.30">
    <property type="match status" value="1"/>
</dbReference>
<evidence type="ECO:0000256" key="3">
    <source>
        <dbReference type="PIRSR" id="PIRSR006615-2"/>
    </source>
</evidence>
<keyword evidence="1" id="KW-0482">Metalloprotease</keyword>
<evidence type="ECO:0000256" key="1">
    <source>
        <dbReference type="PIRNR" id="PIRNR006615"/>
    </source>
</evidence>
<dbReference type="SUPFAM" id="SSF55486">
    <property type="entry name" value="Metalloproteases ('zincins'), catalytic domain"/>
    <property type="match status" value="1"/>
</dbReference>
<dbReference type="EC" id="3.4.17.19" evidence="1"/>
<dbReference type="OrthoDB" id="9772308at2"/>
<dbReference type="PROSITE" id="PS52034">
    <property type="entry name" value="PEPTIDASE_M32"/>
    <property type="match status" value="1"/>
</dbReference>
<dbReference type="Proteomes" id="UP000199118">
    <property type="component" value="Unassembled WGS sequence"/>
</dbReference>
<protein>
    <recommendedName>
        <fullName evidence="1">Metal-dependent carboxypeptidase</fullName>
        <ecNumber evidence="1">3.4.17.19</ecNumber>
    </recommendedName>
</protein>